<dbReference type="InParanoid" id="A0A0C3GWW4"/>
<dbReference type="PANTHER" id="PTHR34987">
    <property type="entry name" value="C, PUTATIVE (AFU_ORTHOLOGUE AFUA_3G02880)-RELATED"/>
    <property type="match status" value="1"/>
</dbReference>
<protein>
    <submittedName>
        <fullName evidence="2">Glycoside hydrolase family 78 protein</fullName>
    </submittedName>
</protein>
<gene>
    <name evidence="2" type="ORF">OIDMADRAFT_45050</name>
</gene>
<evidence type="ECO:0000259" key="1">
    <source>
        <dbReference type="Pfam" id="PF17389"/>
    </source>
</evidence>
<dbReference type="InterPro" id="IPR008928">
    <property type="entry name" value="6-hairpin_glycosidase_sf"/>
</dbReference>
<evidence type="ECO:0000313" key="2">
    <source>
        <dbReference type="EMBL" id="KIM95729.1"/>
    </source>
</evidence>
<evidence type="ECO:0000313" key="3">
    <source>
        <dbReference type="Proteomes" id="UP000054321"/>
    </source>
</evidence>
<dbReference type="InterPro" id="IPR012341">
    <property type="entry name" value="6hp_glycosidase-like_sf"/>
</dbReference>
<proteinExistence type="predicted"/>
<dbReference type="InterPro" id="IPR035396">
    <property type="entry name" value="Bac_rhamnosid6H"/>
</dbReference>
<dbReference type="HOGENOM" id="CLU_007933_1_0_1"/>
<accession>A0A0C3GWW4</accession>
<dbReference type="Gene3D" id="2.60.120.560">
    <property type="entry name" value="Exo-inulinase, domain 1"/>
    <property type="match status" value="1"/>
</dbReference>
<sequence length="766" mass="82293">MQTFLPVGITTGQLPSPLTEAAGIFKLTPSTPIATLDYGGEVAGYPTFDVLSLSGKVQIEVKYAEAFQALFSNFSDGPYPFATGLSNTYRVETFEVTTTGQFEAFLLQGGQRWQSIRLLSPGSIAFSYVGFKASVPVVDVDNLPGKFECDDEELNAIWMLGAKAASLSCLEKGTQRQTWQVNESGTFIRGMRSGLSAEGAFLKDYTLEFDARIERGGIGWAVVRNPISYPLCIQLNLVGNLPAESHFLNTNMSLTPPNSILLGYGYSIVNQTTSYLLLDTFKVPFAVQEKAWYRIKTVLSRGAYIAVSISGTQIFNASLGSYYIGGSAIPTGGSFGFGGWQDQSSTVRNVSVYDTINNTRLYSNPLTNRSQVVSEYGVHGNYESVCVDGPKRDRLVWLGDLYHTSRIVSASTSRYDLIKGTLAYVLSWQTLDGLLPYDAPMGCNSSLAYSAFALGGGGLLQGYEVYGIILSDYQILGLLSFANYISTSNDLSFARESWPQWQLLTSWILNQIDSTTGLLSLFGGFLGPSSGGVYSLSLASAKDYSVNSCAFCITSGTANASQSSSLLTAIQSLVLSPGYKDSTHVNSSDPSTNISPNTNGFLLAALMSQRTATGATASQQLLKSLWGTMLADDETTTGASWEYVSLLGKPGLGLYTSLSHPWGGAPTYLLTEWAAGLQAAAGPPGFGYGNWVVNPATGLGMGLKRARASVLTAFSGSLEVSWSVVNVTWLDVRIKSPLRTSGVFELGGLREILTGKAEYGLLVKMY</sequence>
<reference evidence="3" key="2">
    <citation type="submission" date="2015-01" db="EMBL/GenBank/DDBJ databases">
        <title>Evolutionary Origins and Diversification of the Mycorrhizal Mutualists.</title>
        <authorList>
            <consortium name="DOE Joint Genome Institute"/>
            <consortium name="Mycorrhizal Genomics Consortium"/>
            <person name="Kohler A."/>
            <person name="Kuo A."/>
            <person name="Nagy L.G."/>
            <person name="Floudas D."/>
            <person name="Copeland A."/>
            <person name="Barry K.W."/>
            <person name="Cichocki N."/>
            <person name="Veneault-Fourrey C."/>
            <person name="LaButti K."/>
            <person name="Lindquist E.A."/>
            <person name="Lipzen A."/>
            <person name="Lundell T."/>
            <person name="Morin E."/>
            <person name="Murat C."/>
            <person name="Riley R."/>
            <person name="Ohm R."/>
            <person name="Sun H."/>
            <person name="Tunlid A."/>
            <person name="Henrissat B."/>
            <person name="Grigoriev I.V."/>
            <person name="Hibbett D.S."/>
            <person name="Martin F."/>
        </authorList>
    </citation>
    <scope>NUCLEOTIDE SEQUENCE [LARGE SCALE GENOMIC DNA]</scope>
    <source>
        <strain evidence="3">Zn</strain>
    </source>
</reference>
<name>A0A0C3GWW4_OIDMZ</name>
<dbReference type="AlphaFoldDB" id="A0A0C3GWW4"/>
<keyword evidence="3" id="KW-1185">Reference proteome</keyword>
<organism evidence="2 3">
    <name type="scientific">Oidiodendron maius (strain Zn)</name>
    <dbReference type="NCBI Taxonomy" id="913774"/>
    <lineage>
        <taxon>Eukaryota</taxon>
        <taxon>Fungi</taxon>
        <taxon>Dikarya</taxon>
        <taxon>Ascomycota</taxon>
        <taxon>Pezizomycotina</taxon>
        <taxon>Leotiomycetes</taxon>
        <taxon>Leotiomycetes incertae sedis</taxon>
        <taxon>Myxotrichaceae</taxon>
        <taxon>Oidiodendron</taxon>
    </lineage>
</organism>
<reference evidence="2 3" key="1">
    <citation type="submission" date="2014-04" db="EMBL/GenBank/DDBJ databases">
        <authorList>
            <consortium name="DOE Joint Genome Institute"/>
            <person name="Kuo A."/>
            <person name="Martino E."/>
            <person name="Perotto S."/>
            <person name="Kohler A."/>
            <person name="Nagy L.G."/>
            <person name="Floudas D."/>
            <person name="Copeland A."/>
            <person name="Barry K.W."/>
            <person name="Cichocki N."/>
            <person name="Veneault-Fourrey C."/>
            <person name="LaButti K."/>
            <person name="Lindquist E.A."/>
            <person name="Lipzen A."/>
            <person name="Lundell T."/>
            <person name="Morin E."/>
            <person name="Murat C."/>
            <person name="Sun H."/>
            <person name="Tunlid A."/>
            <person name="Henrissat B."/>
            <person name="Grigoriev I.V."/>
            <person name="Hibbett D.S."/>
            <person name="Martin F."/>
            <person name="Nordberg H.P."/>
            <person name="Cantor M.N."/>
            <person name="Hua S.X."/>
        </authorList>
    </citation>
    <scope>NUCLEOTIDE SEQUENCE [LARGE SCALE GENOMIC DNA]</scope>
    <source>
        <strain evidence="2 3">Zn</strain>
    </source>
</reference>
<dbReference type="Gene3D" id="1.50.10.10">
    <property type="match status" value="2"/>
</dbReference>
<dbReference type="PANTHER" id="PTHR34987:SF4">
    <property type="entry name" value="ALPHA-L-RHAMNOSIDASE C-TERMINAL DOMAIN-CONTAINING PROTEIN"/>
    <property type="match status" value="1"/>
</dbReference>
<keyword evidence="2" id="KW-0378">Hydrolase</keyword>
<dbReference type="Pfam" id="PF17389">
    <property type="entry name" value="Bac_rhamnosid6H"/>
    <property type="match status" value="1"/>
</dbReference>
<dbReference type="GO" id="GO:0005975">
    <property type="term" value="P:carbohydrate metabolic process"/>
    <property type="evidence" value="ECO:0007669"/>
    <property type="project" value="InterPro"/>
</dbReference>
<dbReference type="GO" id="GO:0016787">
    <property type="term" value="F:hydrolase activity"/>
    <property type="evidence" value="ECO:0007669"/>
    <property type="project" value="UniProtKB-KW"/>
</dbReference>
<dbReference type="Proteomes" id="UP000054321">
    <property type="component" value="Unassembled WGS sequence"/>
</dbReference>
<feature type="domain" description="Alpha-L-rhamnosidase six-hairpin glycosidase" evidence="1">
    <location>
        <begin position="363"/>
        <end position="442"/>
    </location>
</feature>
<dbReference type="EMBL" id="KN832886">
    <property type="protein sequence ID" value="KIM95729.1"/>
    <property type="molecule type" value="Genomic_DNA"/>
</dbReference>
<dbReference type="OrthoDB" id="10036721at2759"/>
<dbReference type="STRING" id="913774.A0A0C3GWW4"/>
<dbReference type="SUPFAM" id="SSF48208">
    <property type="entry name" value="Six-hairpin glycosidases"/>
    <property type="match status" value="1"/>
</dbReference>